<comment type="pathway">
    <text evidence="1">Amino-acid biosynthesis; L-asparagine biosynthesis; L-asparagine from L-aspartate (L-Gln route): step 1/1.</text>
</comment>
<proteinExistence type="inferred from homology"/>
<accession>A0A1H9Z7D9</accession>
<dbReference type="InterPro" id="IPR006426">
    <property type="entry name" value="Asn_synth_AEB"/>
</dbReference>
<evidence type="ECO:0000259" key="11">
    <source>
        <dbReference type="PROSITE" id="PS51278"/>
    </source>
</evidence>
<dbReference type="SUPFAM" id="SSF56235">
    <property type="entry name" value="N-terminal nucleophile aminohydrolases (Ntn hydrolases)"/>
    <property type="match status" value="1"/>
</dbReference>
<sequence>MCGIFGAVNSGLSNEQLMKAGKSLQHRGPDEIGLYIDQHVALGSQRLKIVGIESGKQPFFSDDKGIKLVFNGEIYNYQILKKELESAGYHFRLNCEGEVLLHLYEEYKMDMFCRIDGQFALAIYDAEEEKLYIGRDSVGICPAYFLIQGSACYFASEIKALASMVQRKMEINPQSLYEQFTYWTTLEERSIFKDVCQVPKASYVEINSNGQYEIYQYQKFSDYDHSILFKNIEEIKEVIEKSMKEAISKRIMCDSGVKWGMYLSGGLDSTIIFKLLDSMDIKKFPIYSISFKRKGIDESAYQKLACSNQIQNYHVVEIDDNKLIDNIQNTLHHCEAPLYKFGAVPMYILSKEARKDGTKFVLSGEGADEIFYGYDIYKETLLRKYLSKNNYSEIRLKDIKHVVPPQNRNNKYMMQGYEQYYAASSVNLDDPLFCIRPRIEASSIIYKYFNEELRKEIDRENLDKAIKTHYKAENSLKMLKQCQKVEMDNLLAGYLLSIQGDRVLMANSVEGRYPFLDNELISLAYSIPDYLKLHGYNEKYILKETFSGILPKQIVRRNKFQYSTPGRELIHNKFEFFEEYLTKAACEECGLFDYKLVKDLLEDRNMAITTDMLLVFIVTTHMFYKIFQKWAG</sequence>
<dbReference type="Proteomes" id="UP000199800">
    <property type="component" value="Unassembled WGS sequence"/>
</dbReference>
<evidence type="ECO:0000256" key="2">
    <source>
        <dbReference type="ARBA" id="ARBA00005752"/>
    </source>
</evidence>
<name>A0A1H9Z7D9_9FIRM</name>
<keyword evidence="4" id="KW-0547">Nucleotide-binding</keyword>
<dbReference type="PIRSF" id="PIRSF001589">
    <property type="entry name" value="Asn_synthetase_glu-h"/>
    <property type="match status" value="1"/>
</dbReference>
<dbReference type="InterPro" id="IPR014729">
    <property type="entry name" value="Rossmann-like_a/b/a_fold"/>
</dbReference>
<dbReference type="PROSITE" id="PS51278">
    <property type="entry name" value="GATASE_TYPE_2"/>
    <property type="match status" value="1"/>
</dbReference>
<dbReference type="Pfam" id="PF00733">
    <property type="entry name" value="Asn_synthase"/>
    <property type="match status" value="1"/>
</dbReference>
<reference evidence="12 13" key="1">
    <citation type="submission" date="2016-10" db="EMBL/GenBank/DDBJ databases">
        <authorList>
            <person name="de Groot N.N."/>
        </authorList>
    </citation>
    <scope>NUCLEOTIDE SEQUENCE [LARGE SCALE GENOMIC DNA]</scope>
    <source>
        <strain evidence="12 13">DSM 1801</strain>
    </source>
</reference>
<dbReference type="PANTHER" id="PTHR43284">
    <property type="entry name" value="ASPARAGINE SYNTHETASE (GLUTAMINE-HYDROLYZING)"/>
    <property type="match status" value="1"/>
</dbReference>
<dbReference type="PANTHER" id="PTHR43284:SF1">
    <property type="entry name" value="ASPARAGINE SYNTHETASE"/>
    <property type="match status" value="1"/>
</dbReference>
<dbReference type="OrthoDB" id="9763290at2"/>
<evidence type="ECO:0000256" key="7">
    <source>
        <dbReference type="ARBA" id="ARBA00022962"/>
    </source>
</evidence>
<keyword evidence="5" id="KW-0067">ATP-binding</keyword>
<comment type="similarity">
    <text evidence="2">Belongs to the asparagine synthetase family.</text>
</comment>
<evidence type="ECO:0000256" key="10">
    <source>
        <dbReference type="PIRSR" id="PIRSR001589-3"/>
    </source>
</evidence>
<dbReference type="GO" id="GO:0006529">
    <property type="term" value="P:asparagine biosynthetic process"/>
    <property type="evidence" value="ECO:0007669"/>
    <property type="project" value="UniProtKB-KW"/>
</dbReference>
<evidence type="ECO:0000256" key="3">
    <source>
        <dbReference type="ARBA" id="ARBA00012737"/>
    </source>
</evidence>
<dbReference type="SUPFAM" id="SSF52402">
    <property type="entry name" value="Adenine nucleotide alpha hydrolases-like"/>
    <property type="match status" value="1"/>
</dbReference>
<dbReference type="EC" id="6.3.5.4" evidence="3"/>
<feature type="active site" description="For GATase activity" evidence="9">
    <location>
        <position position="2"/>
    </location>
</feature>
<dbReference type="Gene3D" id="3.60.20.10">
    <property type="entry name" value="Glutamine Phosphoribosylpyrophosphate, subunit 1, domain 1"/>
    <property type="match status" value="1"/>
</dbReference>
<evidence type="ECO:0000256" key="1">
    <source>
        <dbReference type="ARBA" id="ARBA00005187"/>
    </source>
</evidence>
<dbReference type="InterPro" id="IPR001962">
    <property type="entry name" value="Asn_synthase"/>
</dbReference>
<dbReference type="STRING" id="29364.SAMN04487772_10336"/>
<evidence type="ECO:0000313" key="13">
    <source>
        <dbReference type="Proteomes" id="UP000199800"/>
    </source>
</evidence>
<dbReference type="Gene3D" id="3.40.50.620">
    <property type="entry name" value="HUPs"/>
    <property type="match status" value="1"/>
</dbReference>
<dbReference type="NCBIfam" id="TIGR01536">
    <property type="entry name" value="asn_synth_AEB"/>
    <property type="match status" value="1"/>
</dbReference>
<dbReference type="InterPro" id="IPR029055">
    <property type="entry name" value="Ntn_hydrolases_N"/>
</dbReference>
<evidence type="ECO:0000256" key="6">
    <source>
        <dbReference type="ARBA" id="ARBA00022888"/>
    </source>
</evidence>
<evidence type="ECO:0000256" key="4">
    <source>
        <dbReference type="ARBA" id="ARBA00022741"/>
    </source>
</evidence>
<evidence type="ECO:0000256" key="8">
    <source>
        <dbReference type="ARBA" id="ARBA00048741"/>
    </source>
</evidence>
<dbReference type="InterPro" id="IPR017932">
    <property type="entry name" value="GATase_2_dom"/>
</dbReference>
<keyword evidence="9" id="KW-0028">Amino-acid biosynthesis</keyword>
<dbReference type="InterPro" id="IPR033738">
    <property type="entry name" value="AsnB_N"/>
</dbReference>
<dbReference type="InterPro" id="IPR051786">
    <property type="entry name" value="ASN_synthetase/amidase"/>
</dbReference>
<evidence type="ECO:0000256" key="5">
    <source>
        <dbReference type="ARBA" id="ARBA00022840"/>
    </source>
</evidence>
<dbReference type="Pfam" id="PF13537">
    <property type="entry name" value="GATase_7"/>
    <property type="match status" value="1"/>
</dbReference>
<dbReference type="AlphaFoldDB" id="A0A1H9Z7D9"/>
<evidence type="ECO:0000313" key="12">
    <source>
        <dbReference type="EMBL" id="SES77399.1"/>
    </source>
</evidence>
<dbReference type="CDD" id="cd00712">
    <property type="entry name" value="AsnB"/>
    <property type="match status" value="1"/>
</dbReference>
<comment type="catalytic activity">
    <reaction evidence="8">
        <text>L-aspartate + L-glutamine + ATP + H2O = L-asparagine + L-glutamate + AMP + diphosphate + H(+)</text>
        <dbReference type="Rhea" id="RHEA:12228"/>
        <dbReference type="ChEBI" id="CHEBI:15377"/>
        <dbReference type="ChEBI" id="CHEBI:15378"/>
        <dbReference type="ChEBI" id="CHEBI:29985"/>
        <dbReference type="ChEBI" id="CHEBI:29991"/>
        <dbReference type="ChEBI" id="CHEBI:30616"/>
        <dbReference type="ChEBI" id="CHEBI:33019"/>
        <dbReference type="ChEBI" id="CHEBI:58048"/>
        <dbReference type="ChEBI" id="CHEBI:58359"/>
        <dbReference type="ChEBI" id="CHEBI:456215"/>
        <dbReference type="EC" id="6.3.5.4"/>
    </reaction>
</comment>
<feature type="domain" description="Glutamine amidotransferase type-2" evidence="11">
    <location>
        <begin position="2"/>
        <end position="209"/>
    </location>
</feature>
<keyword evidence="7 9" id="KW-0315">Glutamine amidotransferase</keyword>
<organism evidence="12 13">
    <name type="scientific">[Clostridium] polysaccharolyticum</name>
    <dbReference type="NCBI Taxonomy" id="29364"/>
    <lineage>
        <taxon>Bacteria</taxon>
        <taxon>Bacillati</taxon>
        <taxon>Bacillota</taxon>
        <taxon>Clostridia</taxon>
        <taxon>Lachnospirales</taxon>
        <taxon>Lachnospiraceae</taxon>
    </lineage>
</organism>
<dbReference type="GO" id="GO:0004066">
    <property type="term" value="F:asparagine synthase (glutamine-hydrolyzing) activity"/>
    <property type="evidence" value="ECO:0007669"/>
    <property type="project" value="UniProtKB-EC"/>
</dbReference>
<keyword evidence="6 9" id="KW-0061">Asparagine biosynthesis</keyword>
<dbReference type="CDD" id="cd01991">
    <property type="entry name" value="Asn_synthase_B_C"/>
    <property type="match status" value="1"/>
</dbReference>
<evidence type="ECO:0000256" key="9">
    <source>
        <dbReference type="PIRSR" id="PIRSR001589-1"/>
    </source>
</evidence>
<feature type="site" description="Important for beta-aspartyl-AMP intermediate formation" evidence="10">
    <location>
        <position position="365"/>
    </location>
</feature>
<protein>
    <recommendedName>
        <fullName evidence="3">asparagine synthase (glutamine-hydrolyzing)</fullName>
        <ecNumber evidence="3">6.3.5.4</ecNumber>
    </recommendedName>
</protein>
<keyword evidence="13" id="KW-1185">Reference proteome</keyword>
<gene>
    <name evidence="12" type="ORF">SAMN04487772_10336</name>
</gene>
<dbReference type="GO" id="GO:0005524">
    <property type="term" value="F:ATP binding"/>
    <property type="evidence" value="ECO:0007669"/>
    <property type="project" value="UniProtKB-KW"/>
</dbReference>
<dbReference type="EMBL" id="FOHN01000003">
    <property type="protein sequence ID" value="SES77399.1"/>
    <property type="molecule type" value="Genomic_DNA"/>
</dbReference>
<dbReference type="RefSeq" id="WP_092476033.1">
    <property type="nucleotide sequence ID" value="NZ_FOHN01000003.1"/>
</dbReference>
<dbReference type="GO" id="GO:0005829">
    <property type="term" value="C:cytosol"/>
    <property type="evidence" value="ECO:0007669"/>
    <property type="project" value="TreeGrafter"/>
</dbReference>